<reference evidence="1" key="1">
    <citation type="submission" date="2021-06" db="EMBL/GenBank/DDBJ databases">
        <authorList>
            <person name="Kallberg Y."/>
            <person name="Tangrot J."/>
            <person name="Rosling A."/>
        </authorList>
    </citation>
    <scope>NUCLEOTIDE SEQUENCE</scope>
    <source>
        <strain evidence="1">IL203A</strain>
    </source>
</reference>
<sequence>LIREKGRKFAEQLGLDPQDRNTPDFSVGWLLSFEQRYGFKMHRIHGESRSADNEVIERSLPELPMQWCVRAWYSIPPETITNCFPHTGLFDYEITASTREVHPNDEDSSVLAELEESLKTLSPRHPMSLAHYTNPPEEIDLVHQEFTDADLLASTTPENDNDADDINDSSSSFTTPSNSVKLDAIRTVISLLDTTISDHNAVLRTLRLLQRDIRLQVSSSKVQATLDSFMQVGYQEKKLELLSYIVFDLQLIHSNDIIHCDITLLFIKTFAITWPPYTEEVINKNILNVAAILYTEEVINKNILNVAAILL</sequence>
<organism evidence="1 2">
    <name type="scientific">Dentiscutata heterogama</name>
    <dbReference type="NCBI Taxonomy" id="1316150"/>
    <lineage>
        <taxon>Eukaryota</taxon>
        <taxon>Fungi</taxon>
        <taxon>Fungi incertae sedis</taxon>
        <taxon>Mucoromycota</taxon>
        <taxon>Glomeromycotina</taxon>
        <taxon>Glomeromycetes</taxon>
        <taxon>Diversisporales</taxon>
        <taxon>Gigasporaceae</taxon>
        <taxon>Dentiscutata</taxon>
    </lineage>
</organism>
<evidence type="ECO:0000313" key="1">
    <source>
        <dbReference type="EMBL" id="CAG8513666.1"/>
    </source>
</evidence>
<dbReference type="Proteomes" id="UP000789702">
    <property type="component" value="Unassembled WGS sequence"/>
</dbReference>
<keyword evidence="2" id="KW-1185">Reference proteome</keyword>
<name>A0ACA9L6I2_9GLOM</name>
<feature type="non-terminal residue" evidence="1">
    <location>
        <position position="1"/>
    </location>
</feature>
<dbReference type="EMBL" id="CAJVPU010003132">
    <property type="protein sequence ID" value="CAG8513666.1"/>
    <property type="molecule type" value="Genomic_DNA"/>
</dbReference>
<accession>A0ACA9L6I2</accession>
<comment type="caution">
    <text evidence="1">The sequence shown here is derived from an EMBL/GenBank/DDBJ whole genome shotgun (WGS) entry which is preliminary data.</text>
</comment>
<gene>
    <name evidence="1" type="ORF">DHETER_LOCUS3580</name>
</gene>
<evidence type="ECO:0000313" key="2">
    <source>
        <dbReference type="Proteomes" id="UP000789702"/>
    </source>
</evidence>
<proteinExistence type="predicted"/>
<protein>
    <submittedName>
        <fullName evidence="1">4020_t:CDS:1</fullName>
    </submittedName>
</protein>